<evidence type="ECO:0000313" key="1">
    <source>
        <dbReference type="EMBL" id="MBW0537200.1"/>
    </source>
</evidence>
<comment type="caution">
    <text evidence="1">The sequence shown here is derived from an EMBL/GenBank/DDBJ whole genome shotgun (WGS) entry which is preliminary data.</text>
</comment>
<evidence type="ECO:0000313" key="2">
    <source>
        <dbReference type="Proteomes" id="UP000765509"/>
    </source>
</evidence>
<dbReference type="AlphaFoldDB" id="A0A9Q3FH45"/>
<organism evidence="1 2">
    <name type="scientific">Austropuccinia psidii MF-1</name>
    <dbReference type="NCBI Taxonomy" id="1389203"/>
    <lineage>
        <taxon>Eukaryota</taxon>
        <taxon>Fungi</taxon>
        <taxon>Dikarya</taxon>
        <taxon>Basidiomycota</taxon>
        <taxon>Pucciniomycotina</taxon>
        <taxon>Pucciniomycetes</taxon>
        <taxon>Pucciniales</taxon>
        <taxon>Sphaerophragmiaceae</taxon>
        <taxon>Austropuccinia</taxon>
    </lineage>
</organism>
<gene>
    <name evidence="1" type="ORF">O181_076915</name>
</gene>
<name>A0A9Q3FH45_9BASI</name>
<dbReference type="EMBL" id="AVOT02041828">
    <property type="protein sequence ID" value="MBW0537200.1"/>
    <property type="molecule type" value="Genomic_DNA"/>
</dbReference>
<accession>A0A9Q3FH45</accession>
<reference evidence="1" key="1">
    <citation type="submission" date="2021-03" db="EMBL/GenBank/DDBJ databases">
        <title>Draft genome sequence of rust myrtle Austropuccinia psidii MF-1, a brazilian biotype.</title>
        <authorList>
            <person name="Quecine M.C."/>
            <person name="Pachon D.M.R."/>
            <person name="Bonatelli M.L."/>
            <person name="Correr F.H."/>
            <person name="Franceschini L.M."/>
            <person name="Leite T.F."/>
            <person name="Margarido G.R.A."/>
            <person name="Almeida C.A."/>
            <person name="Ferrarezi J.A."/>
            <person name="Labate C.A."/>
        </authorList>
    </citation>
    <scope>NUCLEOTIDE SEQUENCE</scope>
    <source>
        <strain evidence="1">MF-1</strain>
    </source>
</reference>
<proteinExistence type="predicted"/>
<protein>
    <submittedName>
        <fullName evidence="1">Uncharacterized protein</fullName>
    </submittedName>
</protein>
<keyword evidence="2" id="KW-1185">Reference proteome</keyword>
<sequence>MVTLSEPNQVIPDQVPSPSPFLKEGLPAILSGNSLEATRRPFEDPNHLALHRLGCQLLIRTMMREILIPYQSFQSFSRHQVFSMPCKTQLVHTGSHQSSCMAVAQIGTIHIPVWKSIHPVSTLKMARTSSTQFRQYSQMIHLTESASQFFTYTGHLSSPGDFFPSYLIYWIYFYPYILLPYQSKY</sequence>
<dbReference type="Proteomes" id="UP000765509">
    <property type="component" value="Unassembled WGS sequence"/>
</dbReference>